<feature type="transmembrane region" description="Helical" evidence="6">
    <location>
        <begin position="255"/>
        <end position="277"/>
    </location>
</feature>
<feature type="compositionally biased region" description="Low complexity" evidence="5">
    <location>
        <begin position="8"/>
        <end position="22"/>
    </location>
</feature>
<feature type="transmembrane region" description="Helical" evidence="6">
    <location>
        <begin position="315"/>
        <end position="335"/>
    </location>
</feature>
<evidence type="ECO:0000256" key="6">
    <source>
        <dbReference type="SAM" id="Phobius"/>
    </source>
</evidence>
<dbReference type="Pfam" id="PF00892">
    <property type="entry name" value="EamA"/>
    <property type="match status" value="2"/>
</dbReference>
<feature type="compositionally biased region" description="Polar residues" evidence="5">
    <location>
        <begin position="110"/>
        <end position="129"/>
    </location>
</feature>
<evidence type="ECO:0000313" key="8">
    <source>
        <dbReference type="EMBL" id="OXA52861.1"/>
    </source>
</evidence>
<protein>
    <recommendedName>
        <fullName evidence="7">EamA domain-containing protein</fullName>
    </recommendedName>
</protein>
<comment type="caution">
    <text evidence="8">The sequence shown here is derived from an EMBL/GenBank/DDBJ whole genome shotgun (WGS) entry which is preliminary data.</text>
</comment>
<feature type="region of interest" description="Disordered" evidence="5">
    <location>
        <begin position="1"/>
        <end position="61"/>
    </location>
</feature>
<dbReference type="OrthoDB" id="8300370at2759"/>
<feature type="transmembrane region" description="Helical" evidence="6">
    <location>
        <begin position="368"/>
        <end position="385"/>
    </location>
</feature>
<feature type="compositionally biased region" description="Basic and acidic residues" evidence="5">
    <location>
        <begin position="195"/>
        <end position="205"/>
    </location>
</feature>
<feature type="region of interest" description="Disordered" evidence="5">
    <location>
        <begin position="194"/>
        <end position="249"/>
    </location>
</feature>
<keyword evidence="2 6" id="KW-0812">Transmembrane</keyword>
<feature type="region of interest" description="Disordered" evidence="5">
    <location>
        <begin position="110"/>
        <end position="158"/>
    </location>
</feature>
<feature type="domain" description="EamA" evidence="7">
    <location>
        <begin position="255"/>
        <end position="385"/>
    </location>
</feature>
<evidence type="ECO:0000256" key="3">
    <source>
        <dbReference type="ARBA" id="ARBA00022989"/>
    </source>
</evidence>
<dbReference type="EMBL" id="LNIX01000006">
    <property type="protein sequence ID" value="OXA52861.1"/>
    <property type="molecule type" value="Genomic_DNA"/>
</dbReference>
<dbReference type="SUPFAM" id="SSF103481">
    <property type="entry name" value="Multidrug resistance efflux transporter EmrE"/>
    <property type="match status" value="2"/>
</dbReference>
<evidence type="ECO:0000256" key="5">
    <source>
        <dbReference type="SAM" id="MobiDB-lite"/>
    </source>
</evidence>
<feature type="transmembrane region" description="Helical" evidence="6">
    <location>
        <begin position="341"/>
        <end position="361"/>
    </location>
</feature>
<feature type="transmembrane region" description="Helical" evidence="6">
    <location>
        <begin position="432"/>
        <end position="453"/>
    </location>
</feature>
<name>A0A226E7J7_FOLCA</name>
<feature type="transmembrane region" description="Helical" evidence="6">
    <location>
        <begin position="397"/>
        <end position="420"/>
    </location>
</feature>
<dbReference type="InterPro" id="IPR000620">
    <property type="entry name" value="EamA_dom"/>
</dbReference>
<evidence type="ECO:0000256" key="4">
    <source>
        <dbReference type="ARBA" id="ARBA00023136"/>
    </source>
</evidence>
<reference evidence="8 9" key="1">
    <citation type="submission" date="2015-12" db="EMBL/GenBank/DDBJ databases">
        <title>The genome of Folsomia candida.</title>
        <authorList>
            <person name="Faddeeva A."/>
            <person name="Derks M.F."/>
            <person name="Anvar Y."/>
            <person name="Smit S."/>
            <person name="Van Straalen N."/>
            <person name="Roelofs D."/>
        </authorList>
    </citation>
    <scope>NUCLEOTIDE SEQUENCE [LARGE SCALE GENOMIC DNA]</scope>
    <source>
        <strain evidence="8 9">VU population</strain>
        <tissue evidence="8">Whole body</tissue>
    </source>
</reference>
<feature type="compositionally biased region" description="Basic and acidic residues" evidence="5">
    <location>
        <begin position="138"/>
        <end position="155"/>
    </location>
</feature>
<gene>
    <name evidence="8" type="ORF">Fcan01_12005</name>
</gene>
<sequence>MDEITLNSPSQSGPSGGQSLSSFAMDASPTAQSTTIVNNHYSSPDSNPFLQKNMNQPSSVSFPEHKTKFQVANHDLLLNHHGGQQSDVQVKANNTASSLIYFGERHQQPASVLDQYQSSSNNSPFQSATEDPDYDGIQEDHHHDDLDGGDDRDPLLFKAPPRQSVFHQFLSSAKGVAVGKDKILKKVRMAGGAEGRLRPRNHDLAISRPVQDDEYEEDLHEDHEDSLSDEESPHHDQHAPKGDDLSPSSRGKCSIGILLAAISCVFFATSALIVKVSRLHPMQLLCVRGALQALFISPIVLSTGNCFFGPAGSRALLLARAVLGSVSLIMSFASIHLIPLADAATCIFTSPVFVSLFACICLKELCSWFDVSMILLTLLGVVLVSQPSFNFISTGSWTSILGTICGLAAAMLTALAFIVLRQLKHVHYSVTVLWFSVVLAGFGAVLMIALDGFRMPSDWSDVVDCVGIGICGFLGQILLTKALQIENAGPCAVARTLDIVLAFFYQITLLHDTPDWYSYLGSFLVVSCVLLTAFRRWYREKFGLDVVIGGRHPGGGPAGGGRHEKLGSGGGGVGTSSRSNCSYTRASIDIS</sequence>
<keyword evidence="4 6" id="KW-0472">Membrane</keyword>
<evidence type="ECO:0000256" key="1">
    <source>
        <dbReference type="ARBA" id="ARBA00004141"/>
    </source>
</evidence>
<feature type="region of interest" description="Disordered" evidence="5">
    <location>
        <begin position="555"/>
        <end position="579"/>
    </location>
</feature>
<feature type="transmembrane region" description="Helical" evidence="6">
    <location>
        <begin position="289"/>
        <end position="308"/>
    </location>
</feature>
<dbReference type="InterPro" id="IPR037185">
    <property type="entry name" value="EmrE-like"/>
</dbReference>
<accession>A0A226E7J7</accession>
<keyword evidence="9" id="KW-1185">Reference proteome</keyword>
<dbReference type="Proteomes" id="UP000198287">
    <property type="component" value="Unassembled WGS sequence"/>
</dbReference>
<proteinExistence type="predicted"/>
<evidence type="ECO:0000256" key="2">
    <source>
        <dbReference type="ARBA" id="ARBA00022692"/>
    </source>
</evidence>
<dbReference type="AlphaFoldDB" id="A0A226E7J7"/>
<comment type="subcellular location">
    <subcellularLocation>
        <location evidence="1">Membrane</location>
        <topology evidence="1">Multi-pass membrane protein</topology>
    </subcellularLocation>
</comment>
<feature type="compositionally biased region" description="Basic and acidic residues" evidence="5">
    <location>
        <begin position="220"/>
        <end position="244"/>
    </location>
</feature>
<feature type="compositionally biased region" description="Polar residues" evidence="5">
    <location>
        <begin position="29"/>
        <end position="61"/>
    </location>
</feature>
<keyword evidence="3 6" id="KW-1133">Transmembrane helix</keyword>
<evidence type="ECO:0000259" key="7">
    <source>
        <dbReference type="Pfam" id="PF00892"/>
    </source>
</evidence>
<evidence type="ECO:0000313" key="9">
    <source>
        <dbReference type="Proteomes" id="UP000198287"/>
    </source>
</evidence>
<dbReference type="PANTHER" id="PTHR22911:SF6">
    <property type="entry name" value="SOLUTE CARRIER FAMILY 35 MEMBER G1"/>
    <property type="match status" value="1"/>
</dbReference>
<feature type="transmembrane region" description="Helical" evidence="6">
    <location>
        <begin position="516"/>
        <end position="534"/>
    </location>
</feature>
<organism evidence="8 9">
    <name type="scientific">Folsomia candida</name>
    <name type="common">Springtail</name>
    <dbReference type="NCBI Taxonomy" id="158441"/>
    <lineage>
        <taxon>Eukaryota</taxon>
        <taxon>Metazoa</taxon>
        <taxon>Ecdysozoa</taxon>
        <taxon>Arthropoda</taxon>
        <taxon>Hexapoda</taxon>
        <taxon>Collembola</taxon>
        <taxon>Entomobryomorpha</taxon>
        <taxon>Isotomoidea</taxon>
        <taxon>Isotomidae</taxon>
        <taxon>Proisotominae</taxon>
        <taxon>Folsomia</taxon>
    </lineage>
</organism>
<dbReference type="PANTHER" id="PTHR22911">
    <property type="entry name" value="ACYL-MALONYL CONDENSING ENZYME-RELATED"/>
    <property type="match status" value="1"/>
</dbReference>
<dbReference type="GO" id="GO:0016020">
    <property type="term" value="C:membrane"/>
    <property type="evidence" value="ECO:0007669"/>
    <property type="project" value="UniProtKB-SubCell"/>
</dbReference>
<feature type="domain" description="EamA" evidence="7">
    <location>
        <begin position="401"/>
        <end position="532"/>
    </location>
</feature>